<feature type="transmembrane region" description="Helical" evidence="8">
    <location>
        <begin position="78"/>
        <end position="96"/>
    </location>
</feature>
<evidence type="ECO:0000256" key="7">
    <source>
        <dbReference type="ARBA" id="ARBA00034125"/>
    </source>
</evidence>
<keyword evidence="4 8" id="KW-0812">Transmembrane</keyword>
<organism evidence="10 11">
    <name type="scientific">Pullulanibacillus camelliae</name>
    <dbReference type="NCBI Taxonomy" id="1707096"/>
    <lineage>
        <taxon>Bacteria</taxon>
        <taxon>Bacillati</taxon>
        <taxon>Bacillota</taxon>
        <taxon>Bacilli</taxon>
        <taxon>Bacillales</taxon>
        <taxon>Sporolactobacillaceae</taxon>
        <taxon>Pullulanibacillus</taxon>
    </lineage>
</organism>
<evidence type="ECO:0000256" key="4">
    <source>
        <dbReference type="ARBA" id="ARBA00022692"/>
    </source>
</evidence>
<dbReference type="Pfam" id="PF12821">
    <property type="entry name" value="ThrE_2"/>
    <property type="match status" value="1"/>
</dbReference>
<dbReference type="GO" id="GO:0015744">
    <property type="term" value="P:succinate transport"/>
    <property type="evidence" value="ECO:0007669"/>
    <property type="project" value="TreeGrafter"/>
</dbReference>
<dbReference type="InterPro" id="IPR050539">
    <property type="entry name" value="ThrE_Dicarb/AminoAcid_Exp"/>
</dbReference>
<keyword evidence="6 8" id="KW-0472">Membrane</keyword>
<dbReference type="PANTHER" id="PTHR34390:SF1">
    <property type="entry name" value="SUCCINATE TRANSPORTER SUBUNIT YJJB-RELATED"/>
    <property type="match status" value="1"/>
</dbReference>
<proteinExistence type="inferred from homology"/>
<accession>A0A8J2VF51</accession>
<evidence type="ECO:0000256" key="5">
    <source>
        <dbReference type="ARBA" id="ARBA00022989"/>
    </source>
</evidence>
<reference evidence="10" key="2">
    <citation type="submission" date="2020-09" db="EMBL/GenBank/DDBJ databases">
        <authorList>
            <person name="Sun Q."/>
            <person name="Zhou Y."/>
        </authorList>
    </citation>
    <scope>NUCLEOTIDE SEQUENCE</scope>
    <source>
        <strain evidence="10">CGMCC 1.15371</strain>
    </source>
</reference>
<comment type="similarity">
    <text evidence="7">Belongs to the ThrE exporter (TC 2.A.79) family.</text>
</comment>
<dbReference type="Proteomes" id="UP000628775">
    <property type="component" value="Unassembled WGS sequence"/>
</dbReference>
<evidence type="ECO:0000256" key="8">
    <source>
        <dbReference type="SAM" id="Phobius"/>
    </source>
</evidence>
<keyword evidence="11" id="KW-1185">Reference proteome</keyword>
<dbReference type="AlphaFoldDB" id="A0A8J2VF51"/>
<dbReference type="GO" id="GO:0005886">
    <property type="term" value="C:plasma membrane"/>
    <property type="evidence" value="ECO:0007669"/>
    <property type="project" value="UniProtKB-SubCell"/>
</dbReference>
<protein>
    <submittedName>
        <fullName evidence="10">Membrane protein</fullName>
    </submittedName>
</protein>
<evidence type="ECO:0000256" key="3">
    <source>
        <dbReference type="ARBA" id="ARBA00022519"/>
    </source>
</evidence>
<evidence type="ECO:0000259" key="9">
    <source>
        <dbReference type="Pfam" id="PF12821"/>
    </source>
</evidence>
<evidence type="ECO:0000313" key="11">
    <source>
        <dbReference type="Proteomes" id="UP000628775"/>
    </source>
</evidence>
<feature type="domain" description="Threonine/Serine exporter ThrE" evidence="9">
    <location>
        <begin position="6"/>
        <end position="133"/>
    </location>
</feature>
<dbReference type="EMBL" id="BMIR01000001">
    <property type="protein sequence ID" value="GGE29361.1"/>
    <property type="molecule type" value="Genomic_DNA"/>
</dbReference>
<evidence type="ECO:0000256" key="1">
    <source>
        <dbReference type="ARBA" id="ARBA00004651"/>
    </source>
</evidence>
<feature type="transmembrane region" description="Helical" evidence="8">
    <location>
        <begin position="42"/>
        <end position="66"/>
    </location>
</feature>
<sequence>MHVLQQCITSFIASAAFGIIFNCPKNALVKCGLVGMMGWLMYILLVAFNVNVVLANLLAAFFIAVIGQSFARMYKMPMIIFSVAGIIPLVPGGMAYDAMRHFVQNDYSSAVQLSAKVFLLSGAIAVGLILSEVSNQMYRKLRSLKQGA</sequence>
<evidence type="ECO:0000313" key="10">
    <source>
        <dbReference type="EMBL" id="GGE29361.1"/>
    </source>
</evidence>
<comment type="subcellular location">
    <subcellularLocation>
        <location evidence="1">Cell membrane</location>
        <topology evidence="1">Multi-pass membrane protein</topology>
    </subcellularLocation>
</comment>
<name>A0A8J2VF51_9BACL</name>
<keyword evidence="3" id="KW-0997">Cell inner membrane</keyword>
<keyword evidence="5 8" id="KW-1133">Transmembrane helix</keyword>
<dbReference type="PANTHER" id="PTHR34390">
    <property type="entry name" value="UPF0442 PROTEIN YJJB-RELATED"/>
    <property type="match status" value="1"/>
</dbReference>
<reference evidence="10" key="1">
    <citation type="journal article" date="2014" name="Int. J. Syst. Evol. Microbiol.">
        <title>Complete genome sequence of Corynebacterium casei LMG S-19264T (=DSM 44701T), isolated from a smear-ripened cheese.</title>
        <authorList>
            <consortium name="US DOE Joint Genome Institute (JGI-PGF)"/>
            <person name="Walter F."/>
            <person name="Albersmeier A."/>
            <person name="Kalinowski J."/>
            <person name="Ruckert C."/>
        </authorList>
    </citation>
    <scope>NUCLEOTIDE SEQUENCE</scope>
    <source>
        <strain evidence="10">CGMCC 1.15371</strain>
    </source>
</reference>
<evidence type="ECO:0000256" key="2">
    <source>
        <dbReference type="ARBA" id="ARBA00022475"/>
    </source>
</evidence>
<comment type="caution">
    <text evidence="10">The sequence shown here is derived from an EMBL/GenBank/DDBJ whole genome shotgun (WGS) entry which is preliminary data.</text>
</comment>
<evidence type="ECO:0000256" key="6">
    <source>
        <dbReference type="ARBA" id="ARBA00023136"/>
    </source>
</evidence>
<gene>
    <name evidence="10" type="ORF">GCM10011391_04880</name>
</gene>
<feature type="transmembrane region" description="Helical" evidence="8">
    <location>
        <begin position="116"/>
        <end position="135"/>
    </location>
</feature>
<dbReference type="InterPro" id="IPR024528">
    <property type="entry name" value="ThrE_2"/>
</dbReference>
<keyword evidence="2" id="KW-1003">Cell membrane</keyword>